<dbReference type="Proteomes" id="UP000541444">
    <property type="component" value="Unassembled WGS sequence"/>
</dbReference>
<evidence type="ECO:0000256" key="1">
    <source>
        <dbReference type="ARBA" id="ARBA00022737"/>
    </source>
</evidence>
<proteinExistence type="predicted"/>
<comment type="caution">
    <text evidence="3">The sequence shown here is derived from an EMBL/GenBank/DDBJ whole genome shotgun (WGS) entry which is preliminary data.</text>
</comment>
<evidence type="ECO:0000313" key="4">
    <source>
        <dbReference type="Proteomes" id="UP000541444"/>
    </source>
</evidence>
<dbReference type="AlphaFoldDB" id="A0A7J7LZW2"/>
<accession>A0A7J7LZW2</accession>
<keyword evidence="1" id="KW-0677">Repeat</keyword>
<reference evidence="3 4" key="1">
    <citation type="journal article" date="2020" name="IScience">
        <title>Genome Sequencing of the Endangered Kingdonia uniflora (Circaeasteraceae, Ranunculales) Reveals Potential Mechanisms of Evolutionary Specialization.</title>
        <authorList>
            <person name="Sun Y."/>
            <person name="Deng T."/>
            <person name="Zhang A."/>
            <person name="Moore M.J."/>
            <person name="Landis J.B."/>
            <person name="Lin N."/>
            <person name="Zhang H."/>
            <person name="Zhang X."/>
            <person name="Huang J."/>
            <person name="Zhang X."/>
            <person name="Sun H."/>
            <person name="Wang H."/>
        </authorList>
    </citation>
    <scope>NUCLEOTIDE SEQUENCE [LARGE SCALE GENOMIC DNA]</scope>
    <source>
        <strain evidence="3">TB1705</strain>
        <tissue evidence="3">Leaf</tissue>
    </source>
</reference>
<dbReference type="PANTHER" id="PTHR18896">
    <property type="entry name" value="PHOSPHOLIPASE D"/>
    <property type="match status" value="1"/>
</dbReference>
<keyword evidence="2" id="KW-0443">Lipid metabolism</keyword>
<dbReference type="GO" id="GO:0005886">
    <property type="term" value="C:plasma membrane"/>
    <property type="evidence" value="ECO:0007669"/>
    <property type="project" value="TreeGrafter"/>
</dbReference>
<dbReference type="OrthoDB" id="14911at2759"/>
<name>A0A7J7LZW2_9MAGN</name>
<keyword evidence="4" id="KW-1185">Reference proteome</keyword>
<sequence length="132" mass="15234">MLEAQSINESDLDWYVQVFCLIDFNSMKGFPKDPKDATIKNLVCGKNVLIDIRIHTTYVKAVRSSQHFIYIENRYFLGSSYNWTQCKYLGANNLIPMEITLKIASKIRANERFSMYVVVPMWPEDVPTGIAT</sequence>
<evidence type="ECO:0000313" key="3">
    <source>
        <dbReference type="EMBL" id="KAF6148080.1"/>
    </source>
</evidence>
<dbReference type="PANTHER" id="PTHR18896:SF65">
    <property type="entry name" value="PHOSPHOLIPASE D BETA 1"/>
    <property type="match status" value="1"/>
</dbReference>
<dbReference type="InterPro" id="IPR015679">
    <property type="entry name" value="PLipase_D_fam"/>
</dbReference>
<gene>
    <name evidence="3" type="ORF">GIB67_024255</name>
</gene>
<dbReference type="SUPFAM" id="SSF56024">
    <property type="entry name" value="Phospholipase D/nuclease"/>
    <property type="match status" value="1"/>
</dbReference>
<evidence type="ECO:0000256" key="2">
    <source>
        <dbReference type="ARBA" id="ARBA00023098"/>
    </source>
</evidence>
<dbReference type="EMBL" id="JACGCM010001859">
    <property type="protein sequence ID" value="KAF6148080.1"/>
    <property type="molecule type" value="Genomic_DNA"/>
</dbReference>
<dbReference type="GO" id="GO:0009395">
    <property type="term" value="P:phospholipid catabolic process"/>
    <property type="evidence" value="ECO:0007669"/>
    <property type="project" value="TreeGrafter"/>
</dbReference>
<organism evidence="3 4">
    <name type="scientific">Kingdonia uniflora</name>
    <dbReference type="NCBI Taxonomy" id="39325"/>
    <lineage>
        <taxon>Eukaryota</taxon>
        <taxon>Viridiplantae</taxon>
        <taxon>Streptophyta</taxon>
        <taxon>Embryophyta</taxon>
        <taxon>Tracheophyta</taxon>
        <taxon>Spermatophyta</taxon>
        <taxon>Magnoliopsida</taxon>
        <taxon>Ranunculales</taxon>
        <taxon>Circaeasteraceae</taxon>
        <taxon>Kingdonia</taxon>
    </lineage>
</organism>
<protein>
    <submittedName>
        <fullName evidence="3">Uncharacterized protein</fullName>
    </submittedName>
</protein>
<dbReference type="GO" id="GO:0004630">
    <property type="term" value="F:phospholipase D activity"/>
    <property type="evidence" value="ECO:0007669"/>
    <property type="project" value="TreeGrafter"/>
</dbReference>